<evidence type="ECO:0000259" key="1">
    <source>
        <dbReference type="Pfam" id="PF00561"/>
    </source>
</evidence>
<dbReference type="EMBL" id="JAUEPT010000061">
    <property type="protein sequence ID" value="KAK0435627.1"/>
    <property type="molecule type" value="Genomic_DNA"/>
</dbReference>
<dbReference type="AlphaFoldDB" id="A0AA39J5E4"/>
<reference evidence="2" key="1">
    <citation type="submission" date="2023-06" db="EMBL/GenBank/DDBJ databases">
        <authorList>
            <consortium name="Lawrence Berkeley National Laboratory"/>
            <person name="Ahrendt S."/>
            <person name="Sahu N."/>
            <person name="Indic B."/>
            <person name="Wong-Bajracharya J."/>
            <person name="Merenyi Z."/>
            <person name="Ke H.-M."/>
            <person name="Monk M."/>
            <person name="Kocsube S."/>
            <person name="Drula E."/>
            <person name="Lipzen A."/>
            <person name="Balint B."/>
            <person name="Henrissat B."/>
            <person name="Andreopoulos B."/>
            <person name="Martin F.M."/>
            <person name="Harder C.B."/>
            <person name="Rigling D."/>
            <person name="Ford K.L."/>
            <person name="Foster G.D."/>
            <person name="Pangilinan J."/>
            <person name="Papanicolaou A."/>
            <person name="Barry K."/>
            <person name="LaButti K."/>
            <person name="Viragh M."/>
            <person name="Koriabine M."/>
            <person name="Yan M."/>
            <person name="Riley R."/>
            <person name="Champramary S."/>
            <person name="Plett K.L."/>
            <person name="Tsai I.J."/>
            <person name="Slot J."/>
            <person name="Sipos G."/>
            <person name="Plett J."/>
            <person name="Nagy L.G."/>
            <person name="Grigoriev I.V."/>
        </authorList>
    </citation>
    <scope>NUCLEOTIDE SEQUENCE</scope>
    <source>
        <strain evidence="2">FPL87.14</strain>
    </source>
</reference>
<name>A0AA39J5E4_9AGAR</name>
<proteinExistence type="predicted"/>
<dbReference type="InterPro" id="IPR050266">
    <property type="entry name" value="AB_hydrolase_sf"/>
</dbReference>
<dbReference type="InterPro" id="IPR000073">
    <property type="entry name" value="AB_hydrolase_1"/>
</dbReference>
<dbReference type="Proteomes" id="UP001175226">
    <property type="component" value="Unassembled WGS sequence"/>
</dbReference>
<dbReference type="PANTHER" id="PTHR43798">
    <property type="entry name" value="MONOACYLGLYCEROL LIPASE"/>
    <property type="match status" value="1"/>
</dbReference>
<evidence type="ECO:0000313" key="2">
    <source>
        <dbReference type="EMBL" id="KAK0435627.1"/>
    </source>
</evidence>
<dbReference type="Gene3D" id="3.40.50.1820">
    <property type="entry name" value="alpha/beta hydrolase"/>
    <property type="match status" value="1"/>
</dbReference>
<dbReference type="InterPro" id="IPR029058">
    <property type="entry name" value="AB_hydrolase_fold"/>
</dbReference>
<organism evidence="2 3">
    <name type="scientific">Armillaria borealis</name>
    <dbReference type="NCBI Taxonomy" id="47425"/>
    <lineage>
        <taxon>Eukaryota</taxon>
        <taxon>Fungi</taxon>
        <taxon>Dikarya</taxon>
        <taxon>Basidiomycota</taxon>
        <taxon>Agaricomycotina</taxon>
        <taxon>Agaricomycetes</taxon>
        <taxon>Agaricomycetidae</taxon>
        <taxon>Agaricales</taxon>
        <taxon>Marasmiineae</taxon>
        <taxon>Physalacriaceae</taxon>
        <taxon>Armillaria</taxon>
    </lineage>
</organism>
<feature type="domain" description="AB hydrolase-1" evidence="1">
    <location>
        <begin position="66"/>
        <end position="152"/>
    </location>
</feature>
<dbReference type="SUPFAM" id="SSF53474">
    <property type="entry name" value="alpha/beta-Hydrolases"/>
    <property type="match status" value="1"/>
</dbReference>
<dbReference type="Pfam" id="PF00561">
    <property type="entry name" value="Abhydrolase_1"/>
    <property type="match status" value="1"/>
</dbReference>
<keyword evidence="3" id="KW-1185">Reference proteome</keyword>
<comment type="caution">
    <text evidence="2">The sequence shown here is derived from an EMBL/GenBank/DDBJ whole genome shotgun (WGS) entry which is preliminary data.</text>
</comment>
<gene>
    <name evidence="2" type="ORF">EV421DRAFT_2039057</name>
</gene>
<accession>A0AA39J5E4</accession>
<sequence length="320" mass="34979">MPTAKVKSSTGETTFNYTISTPSVSSASVYRQQLTDVAVHPWVLLRATDLPTSVACRQFEDPQIRKFNCVALDLRLYGRTTTDGIPEGYGVKEAAEDLALFMDEVGLPACHIVGLSMGTMLGIALAVNYPNKVASLFLVSPLGLEELAGVASGRREIADIWIEGFKTGRLDMTAISDSMYGAYQLGFNNNRNSLVRALDGISLPLALKNAVPARFEQYERGTVDFLNNRTEYSEDQLSRICVPVKLLREAGVTVSLATIPEAPHFGVVTHGDIVNWLLHDFIIDICETSVPQVPGEVSSPWEEELVKAGWNKGVNDPEDD</sequence>
<evidence type="ECO:0000313" key="3">
    <source>
        <dbReference type="Proteomes" id="UP001175226"/>
    </source>
</evidence>
<protein>
    <submittedName>
        <fullName evidence="2">Alpha/beta-hydrolase</fullName>
    </submittedName>
</protein>